<dbReference type="Proteomes" id="UP000515163">
    <property type="component" value="Unplaced"/>
</dbReference>
<accession>A0A6P8I698</accession>
<feature type="repeat" description="WD" evidence="3">
    <location>
        <begin position="59"/>
        <end position="100"/>
    </location>
</feature>
<dbReference type="InParanoid" id="A0A6P8I698"/>
<dbReference type="GeneID" id="116296369"/>
<reference evidence="5" key="1">
    <citation type="submission" date="2025-08" db="UniProtKB">
        <authorList>
            <consortium name="RefSeq"/>
        </authorList>
    </citation>
    <scope>IDENTIFICATION</scope>
    <source>
        <tissue evidence="5">Tentacle</tissue>
    </source>
</reference>
<dbReference type="PROSITE" id="PS00678">
    <property type="entry name" value="WD_REPEATS_1"/>
    <property type="match status" value="1"/>
</dbReference>
<feature type="repeat" description="WD" evidence="3">
    <location>
        <begin position="321"/>
        <end position="353"/>
    </location>
</feature>
<evidence type="ECO:0000313" key="4">
    <source>
        <dbReference type="Proteomes" id="UP000515163"/>
    </source>
</evidence>
<feature type="repeat" description="WD" evidence="3">
    <location>
        <begin position="277"/>
        <end position="309"/>
    </location>
</feature>
<dbReference type="SMART" id="SM00320">
    <property type="entry name" value="WD40"/>
    <property type="match status" value="7"/>
</dbReference>
<dbReference type="KEGG" id="aten:116296369"/>
<dbReference type="PROSITE" id="PS50294">
    <property type="entry name" value="WD_REPEATS_REGION"/>
    <property type="match status" value="4"/>
</dbReference>
<dbReference type="GO" id="GO:1990234">
    <property type="term" value="C:transferase complex"/>
    <property type="evidence" value="ECO:0007669"/>
    <property type="project" value="UniProtKB-ARBA"/>
</dbReference>
<feature type="repeat" description="WD" evidence="3">
    <location>
        <begin position="101"/>
        <end position="140"/>
    </location>
</feature>
<dbReference type="CDD" id="cd00200">
    <property type="entry name" value="WD40"/>
    <property type="match status" value="1"/>
</dbReference>
<sequence>MPWTWFKQAEYESVNLVSSDKDSSVASGKGPPSFKAALLESVMGQAGSVSFEERVVHTVRGSEQSILNCEVGPDGKILATCSSDGTIYLWNLSTGELLRSLKGHNQEVTSCSFSGPILASASQDGVVILWHYNTGKRASRLAVHSGPVFDCAFSKDGRALATCSKDTTVRHFKIKPGSGEFVPGVDTRILAGRQGHRAPVNTVAFSLDNNYIFSGSEDGVIKKWSRSEGKCLETQDGRFGPVRSIRFAPMEEIFISLSGSNVVVWNLGERMDVRQVLDVQGRKVQAISFVPDSNYFVGVTSDRLVSIWEPMRQNAKPILRRTEHEGSILCCCFDPQGRYFVTSDSSGYTQIWV</sequence>
<dbReference type="PANTHER" id="PTHR22847:SF637">
    <property type="entry name" value="WD REPEAT DOMAIN 5B"/>
    <property type="match status" value="1"/>
</dbReference>
<evidence type="ECO:0000313" key="5">
    <source>
        <dbReference type="RefSeq" id="XP_031560240.1"/>
    </source>
</evidence>
<name>A0A6P8I698_ACTTE</name>
<dbReference type="PROSITE" id="PS50082">
    <property type="entry name" value="WD_REPEATS_2"/>
    <property type="match status" value="5"/>
</dbReference>
<dbReference type="AlphaFoldDB" id="A0A6P8I698"/>
<dbReference type="OrthoDB" id="674604at2759"/>
<evidence type="ECO:0000256" key="3">
    <source>
        <dbReference type="PROSITE-ProRule" id="PRU00221"/>
    </source>
</evidence>
<dbReference type="InterPro" id="IPR036322">
    <property type="entry name" value="WD40_repeat_dom_sf"/>
</dbReference>
<keyword evidence="1 3" id="KW-0853">WD repeat</keyword>
<dbReference type="InterPro" id="IPR015943">
    <property type="entry name" value="WD40/YVTN_repeat-like_dom_sf"/>
</dbReference>
<dbReference type="InterPro" id="IPR001680">
    <property type="entry name" value="WD40_rpt"/>
</dbReference>
<dbReference type="RefSeq" id="XP_031560240.1">
    <property type="nucleotide sequence ID" value="XM_031704380.1"/>
</dbReference>
<protein>
    <submittedName>
        <fullName evidence="5">Vegetative incompatibility protein HET-E-1-like</fullName>
    </submittedName>
</protein>
<dbReference type="Pfam" id="PF00400">
    <property type="entry name" value="WD40"/>
    <property type="match status" value="6"/>
</dbReference>
<evidence type="ECO:0000256" key="2">
    <source>
        <dbReference type="ARBA" id="ARBA00022737"/>
    </source>
</evidence>
<dbReference type="Gene3D" id="2.130.10.10">
    <property type="entry name" value="YVTN repeat-like/Quinoprotein amine dehydrogenase"/>
    <property type="match status" value="2"/>
</dbReference>
<keyword evidence="2" id="KW-0677">Repeat</keyword>
<proteinExistence type="predicted"/>
<dbReference type="InterPro" id="IPR019775">
    <property type="entry name" value="WD40_repeat_CS"/>
</dbReference>
<organism evidence="4 5">
    <name type="scientific">Actinia tenebrosa</name>
    <name type="common">Australian red waratah sea anemone</name>
    <dbReference type="NCBI Taxonomy" id="6105"/>
    <lineage>
        <taxon>Eukaryota</taxon>
        <taxon>Metazoa</taxon>
        <taxon>Cnidaria</taxon>
        <taxon>Anthozoa</taxon>
        <taxon>Hexacorallia</taxon>
        <taxon>Actiniaria</taxon>
        <taxon>Actiniidae</taxon>
        <taxon>Actinia</taxon>
    </lineage>
</organism>
<feature type="repeat" description="WD" evidence="3">
    <location>
        <begin position="193"/>
        <end position="234"/>
    </location>
</feature>
<gene>
    <name evidence="5" type="primary">LOC116296369</name>
</gene>
<keyword evidence="4" id="KW-1185">Reference proteome</keyword>
<evidence type="ECO:0000256" key="1">
    <source>
        <dbReference type="ARBA" id="ARBA00022574"/>
    </source>
</evidence>
<dbReference type="PANTHER" id="PTHR22847">
    <property type="entry name" value="WD40 REPEAT PROTEIN"/>
    <property type="match status" value="1"/>
</dbReference>
<dbReference type="SUPFAM" id="SSF50978">
    <property type="entry name" value="WD40 repeat-like"/>
    <property type="match status" value="1"/>
</dbReference>